<evidence type="ECO:0000256" key="1">
    <source>
        <dbReference type="SAM" id="MobiDB-lite"/>
    </source>
</evidence>
<feature type="compositionally biased region" description="Polar residues" evidence="1">
    <location>
        <begin position="1"/>
        <end position="16"/>
    </location>
</feature>
<name>A0A7S4LE80_9EUGL</name>
<sequence>MAKNPTIRSASAFTDSTGRTGGGQGRTGQGAYSNCPGPHARPPPPSTKGGQGNAGHNSRAHAWHPHCLPNLHRCVALQHFDGRQQRGDFVRGRRSNRPFVQQTYAWPASW</sequence>
<dbReference type="EMBL" id="HBJA01101104">
    <property type="protein sequence ID" value="CAE0823643.1"/>
    <property type="molecule type" value="Transcribed_RNA"/>
</dbReference>
<feature type="region of interest" description="Disordered" evidence="1">
    <location>
        <begin position="1"/>
        <end position="63"/>
    </location>
</feature>
<organism evidence="2">
    <name type="scientific">Eutreptiella gymnastica</name>
    <dbReference type="NCBI Taxonomy" id="73025"/>
    <lineage>
        <taxon>Eukaryota</taxon>
        <taxon>Discoba</taxon>
        <taxon>Euglenozoa</taxon>
        <taxon>Euglenida</taxon>
        <taxon>Spirocuta</taxon>
        <taxon>Euglenophyceae</taxon>
        <taxon>Eutreptiales</taxon>
        <taxon>Eutreptiaceae</taxon>
        <taxon>Eutreptiella</taxon>
    </lineage>
</organism>
<reference evidence="2" key="1">
    <citation type="submission" date="2021-01" db="EMBL/GenBank/DDBJ databases">
        <authorList>
            <person name="Corre E."/>
            <person name="Pelletier E."/>
            <person name="Niang G."/>
            <person name="Scheremetjew M."/>
            <person name="Finn R."/>
            <person name="Kale V."/>
            <person name="Holt S."/>
            <person name="Cochrane G."/>
            <person name="Meng A."/>
            <person name="Brown T."/>
            <person name="Cohen L."/>
        </authorList>
    </citation>
    <scope>NUCLEOTIDE SEQUENCE</scope>
    <source>
        <strain evidence="2">CCMP1594</strain>
    </source>
</reference>
<evidence type="ECO:0000313" key="2">
    <source>
        <dbReference type="EMBL" id="CAE0823643.1"/>
    </source>
</evidence>
<protein>
    <submittedName>
        <fullName evidence="2">Uncharacterized protein</fullName>
    </submittedName>
</protein>
<proteinExistence type="predicted"/>
<feature type="compositionally biased region" description="Gly residues" evidence="1">
    <location>
        <begin position="19"/>
        <end position="28"/>
    </location>
</feature>
<dbReference type="AlphaFoldDB" id="A0A7S4LE80"/>
<accession>A0A7S4LE80</accession>
<gene>
    <name evidence="2" type="ORF">EGYM00163_LOCUS34846</name>
</gene>